<gene>
    <name evidence="2" type="ORF">S01H1_00237</name>
</gene>
<dbReference type="Pfam" id="PF00107">
    <property type="entry name" value="ADH_zinc_N"/>
    <property type="match status" value="1"/>
</dbReference>
<dbReference type="AlphaFoldDB" id="X0S878"/>
<dbReference type="InterPro" id="IPR013149">
    <property type="entry name" value="ADH-like_C"/>
</dbReference>
<evidence type="ECO:0000313" key="2">
    <source>
        <dbReference type="EMBL" id="GAF71411.1"/>
    </source>
</evidence>
<dbReference type="SUPFAM" id="SSF51735">
    <property type="entry name" value="NAD(P)-binding Rossmann-fold domains"/>
    <property type="match status" value="1"/>
</dbReference>
<proteinExistence type="predicted"/>
<sequence length="139" mass="15756">PKETKDLKAAILDLTFGLGPNKSFDAISMGNQELFHTMLDVTMPGGTVVTVAHGDHGIDHVRERLTFHLDRAKREIWGRNLSVRGNWACYFSDWSDMVAMVRNGFQIDRLITNQFPIEEAHEAYRRVSEGLEGKVILTQ</sequence>
<feature type="domain" description="Alcohol dehydrogenase-like C-terminal" evidence="1">
    <location>
        <begin position="2"/>
        <end position="101"/>
    </location>
</feature>
<dbReference type="InterPro" id="IPR036291">
    <property type="entry name" value="NAD(P)-bd_dom_sf"/>
</dbReference>
<organism evidence="2">
    <name type="scientific">marine sediment metagenome</name>
    <dbReference type="NCBI Taxonomy" id="412755"/>
    <lineage>
        <taxon>unclassified sequences</taxon>
        <taxon>metagenomes</taxon>
        <taxon>ecological metagenomes</taxon>
    </lineage>
</organism>
<accession>X0S878</accession>
<reference evidence="2" key="1">
    <citation type="journal article" date="2014" name="Front. Microbiol.">
        <title>High frequency of phylogenetically diverse reductive dehalogenase-homologous genes in deep subseafloor sedimentary metagenomes.</title>
        <authorList>
            <person name="Kawai M."/>
            <person name="Futagami T."/>
            <person name="Toyoda A."/>
            <person name="Takaki Y."/>
            <person name="Nishi S."/>
            <person name="Hori S."/>
            <person name="Arai W."/>
            <person name="Tsubouchi T."/>
            <person name="Morono Y."/>
            <person name="Uchiyama I."/>
            <person name="Ito T."/>
            <person name="Fujiyama A."/>
            <person name="Inagaki F."/>
            <person name="Takami H."/>
        </authorList>
    </citation>
    <scope>NUCLEOTIDE SEQUENCE</scope>
    <source>
        <strain evidence="2">Expedition CK06-06</strain>
    </source>
</reference>
<protein>
    <recommendedName>
        <fullName evidence="1">Alcohol dehydrogenase-like C-terminal domain-containing protein</fullName>
    </recommendedName>
</protein>
<feature type="non-terminal residue" evidence="2">
    <location>
        <position position="1"/>
    </location>
</feature>
<name>X0S878_9ZZZZ</name>
<dbReference type="EMBL" id="BARS01000077">
    <property type="protein sequence ID" value="GAF71411.1"/>
    <property type="molecule type" value="Genomic_DNA"/>
</dbReference>
<dbReference type="Gene3D" id="3.90.180.10">
    <property type="entry name" value="Medium-chain alcohol dehydrogenases, catalytic domain"/>
    <property type="match status" value="1"/>
</dbReference>
<comment type="caution">
    <text evidence="2">The sequence shown here is derived from an EMBL/GenBank/DDBJ whole genome shotgun (WGS) entry which is preliminary data.</text>
</comment>
<dbReference type="Gene3D" id="3.40.50.720">
    <property type="entry name" value="NAD(P)-binding Rossmann-like Domain"/>
    <property type="match status" value="1"/>
</dbReference>
<evidence type="ECO:0000259" key="1">
    <source>
        <dbReference type="Pfam" id="PF00107"/>
    </source>
</evidence>